<accession>Q1G302</accession>
<dbReference type="EMBL" id="DQ492226">
    <property type="protein sequence ID" value="ABF59155.1"/>
    <property type="molecule type" value="mRNA"/>
</dbReference>
<dbReference type="AlphaFoldDB" id="Q1G302"/>
<sequence length="57" mass="6410">MAREHSSFPGHSAAMLMSVITGATMNDEKQYKKIVMKRCPSPWKVVVSSIFKRAQVL</sequence>
<protein>
    <submittedName>
        <fullName evidence="1">Uncharacterized protein</fullName>
    </submittedName>
</protein>
<proteinExistence type="evidence at transcript level"/>
<organism evidence="1">
    <name type="scientific">Arabidopsis thaliana</name>
    <name type="common">Mouse-ear cress</name>
    <dbReference type="NCBI Taxonomy" id="3702"/>
    <lineage>
        <taxon>Eukaryota</taxon>
        <taxon>Viridiplantae</taxon>
        <taxon>Streptophyta</taxon>
        <taxon>Embryophyta</taxon>
        <taxon>Tracheophyta</taxon>
        <taxon>Spermatophyta</taxon>
        <taxon>Magnoliopsida</taxon>
        <taxon>eudicotyledons</taxon>
        <taxon>Gunneridae</taxon>
        <taxon>Pentapetalae</taxon>
        <taxon>rosids</taxon>
        <taxon>malvids</taxon>
        <taxon>Brassicales</taxon>
        <taxon>Brassicaceae</taxon>
        <taxon>Camelineae</taxon>
        <taxon>Arabidopsis</taxon>
    </lineage>
</organism>
<evidence type="ECO:0000313" key="1">
    <source>
        <dbReference type="EMBL" id="ABF59155.1"/>
    </source>
</evidence>
<name>Q1G302_ARATH</name>
<reference evidence="1" key="1">
    <citation type="submission" date="2006-04" db="EMBL/GenBank/DDBJ databases">
        <authorList>
            <person name="Underwood B.A."/>
            <person name="Xiao Y."/>
            <person name="Moskal W."/>
            <person name="Monaghan E."/>
            <person name="Wang W."/>
            <person name="Redman J."/>
            <person name="Wu H.C."/>
            <person name="Utterback T."/>
            <person name="Town C.D."/>
        </authorList>
    </citation>
    <scope>NUCLEOTIDE SEQUENCE</scope>
</reference>